<evidence type="ECO:0000256" key="4">
    <source>
        <dbReference type="ARBA" id="ARBA00023157"/>
    </source>
</evidence>
<dbReference type="Pfam" id="PF13462">
    <property type="entry name" value="Thioredoxin_4"/>
    <property type="match status" value="1"/>
</dbReference>
<keyword evidence="3" id="KW-0560">Oxidoreductase</keyword>
<dbReference type="PANTHER" id="PTHR13887:SF14">
    <property type="entry name" value="DISULFIDE BOND FORMATION PROTEIN D"/>
    <property type="match status" value="1"/>
</dbReference>
<evidence type="ECO:0000256" key="5">
    <source>
        <dbReference type="ARBA" id="ARBA00023284"/>
    </source>
</evidence>
<organism evidence="8 9">
    <name type="scientific">candidate division WWE3 bacterium GW2011_GWC1_41_7</name>
    <dbReference type="NCBI Taxonomy" id="1619119"/>
    <lineage>
        <taxon>Bacteria</taxon>
        <taxon>Katanobacteria</taxon>
    </lineage>
</organism>
<dbReference type="PROSITE" id="PS51352">
    <property type="entry name" value="THIOREDOXIN_2"/>
    <property type="match status" value="1"/>
</dbReference>
<dbReference type="InterPro" id="IPR012336">
    <property type="entry name" value="Thioredoxin-like_fold"/>
</dbReference>
<comment type="similarity">
    <text evidence="1">Belongs to the thioredoxin family. DsbA subfamily.</text>
</comment>
<evidence type="ECO:0000259" key="7">
    <source>
        <dbReference type="PROSITE" id="PS51352"/>
    </source>
</evidence>
<dbReference type="EMBL" id="LCBX01000007">
    <property type="protein sequence ID" value="KKS21164.1"/>
    <property type="molecule type" value="Genomic_DNA"/>
</dbReference>
<dbReference type="AlphaFoldDB" id="A0A0G0X800"/>
<name>A0A0G0X800_UNCKA</name>
<dbReference type="SUPFAM" id="SSF52833">
    <property type="entry name" value="Thioredoxin-like"/>
    <property type="match status" value="1"/>
</dbReference>
<dbReference type="Proteomes" id="UP000034507">
    <property type="component" value="Unassembled WGS sequence"/>
</dbReference>
<keyword evidence="6" id="KW-1133">Transmembrane helix</keyword>
<gene>
    <name evidence="8" type="ORF">UU77_C0007G0009</name>
</gene>
<evidence type="ECO:0000256" key="6">
    <source>
        <dbReference type="SAM" id="Phobius"/>
    </source>
</evidence>
<evidence type="ECO:0000256" key="1">
    <source>
        <dbReference type="ARBA" id="ARBA00005791"/>
    </source>
</evidence>
<accession>A0A0G0X800</accession>
<reference evidence="8 9" key="1">
    <citation type="journal article" date="2015" name="Nature">
        <title>rRNA introns, odd ribosomes, and small enigmatic genomes across a large radiation of phyla.</title>
        <authorList>
            <person name="Brown C.T."/>
            <person name="Hug L.A."/>
            <person name="Thomas B.C."/>
            <person name="Sharon I."/>
            <person name="Castelle C.J."/>
            <person name="Singh A."/>
            <person name="Wilkins M.J."/>
            <person name="Williams K.H."/>
            <person name="Banfield J.F."/>
        </authorList>
    </citation>
    <scope>NUCLEOTIDE SEQUENCE [LARGE SCALE GENOMIC DNA]</scope>
</reference>
<evidence type="ECO:0000256" key="2">
    <source>
        <dbReference type="ARBA" id="ARBA00022729"/>
    </source>
</evidence>
<evidence type="ECO:0000313" key="9">
    <source>
        <dbReference type="Proteomes" id="UP000034507"/>
    </source>
</evidence>
<protein>
    <submittedName>
        <fullName evidence="8">Sodium/proton antiporter</fullName>
    </submittedName>
</protein>
<dbReference type="InterPro" id="IPR036249">
    <property type="entry name" value="Thioredoxin-like_sf"/>
</dbReference>
<comment type="caution">
    <text evidence="8">The sequence shown here is derived from an EMBL/GenBank/DDBJ whole genome shotgun (WGS) entry which is preliminary data.</text>
</comment>
<proteinExistence type="inferred from homology"/>
<keyword evidence="6" id="KW-0472">Membrane</keyword>
<keyword evidence="6" id="KW-0812">Transmembrane</keyword>
<dbReference type="InterPro" id="IPR013766">
    <property type="entry name" value="Thioredoxin_domain"/>
</dbReference>
<evidence type="ECO:0000313" key="8">
    <source>
        <dbReference type="EMBL" id="KKS21164.1"/>
    </source>
</evidence>
<keyword evidence="2" id="KW-0732">Signal</keyword>
<keyword evidence="5" id="KW-0676">Redox-active center</keyword>
<dbReference type="PANTHER" id="PTHR13887">
    <property type="entry name" value="GLUTATHIONE S-TRANSFERASE KAPPA"/>
    <property type="match status" value="1"/>
</dbReference>
<feature type="transmembrane region" description="Helical" evidence="6">
    <location>
        <begin position="20"/>
        <end position="41"/>
    </location>
</feature>
<dbReference type="Gene3D" id="3.40.30.10">
    <property type="entry name" value="Glutaredoxin"/>
    <property type="match status" value="1"/>
</dbReference>
<dbReference type="GO" id="GO:0016491">
    <property type="term" value="F:oxidoreductase activity"/>
    <property type="evidence" value="ECO:0007669"/>
    <property type="project" value="UniProtKB-KW"/>
</dbReference>
<evidence type="ECO:0000256" key="3">
    <source>
        <dbReference type="ARBA" id="ARBA00023002"/>
    </source>
</evidence>
<feature type="domain" description="Thioredoxin" evidence="7">
    <location>
        <begin position="60"/>
        <end position="260"/>
    </location>
</feature>
<sequence length="261" mass="28481">MEEINTKQTTKILSTFLTGNILQVFLIVLLIGAFFAIGSLYTKVKFYEKSGVSPNVANLGTNNAPTPNLLTQPEEAGKVNPISDKDHIRGNSKARIALIEYSDLECPFCKRFHPTAQQVVDTYKNDVVWVYRHFPLDRLHSKADKEAEATECAYKLAGNDGFWKLTDKIFEVSPANNGLDLATLPDLAAGVGLNKQAFQACLDSGEMAAHVEEDYQSGVTAGVTGTPGNILLDTKTGKTRVLPGAVPFDMVKQAIDEMLKS</sequence>
<keyword evidence="4" id="KW-1015">Disulfide bond</keyword>